<dbReference type="InterPro" id="IPR018392">
    <property type="entry name" value="LysM"/>
</dbReference>
<dbReference type="NCBIfam" id="NF038080">
    <property type="entry name" value="PG_bind_siph"/>
    <property type="match status" value="4"/>
</dbReference>
<dbReference type="PANTHER" id="PTHR11022:SF41">
    <property type="entry name" value="PEPTIDOGLYCAN-RECOGNITION PROTEIN LC-RELATED"/>
    <property type="match status" value="1"/>
</dbReference>
<dbReference type="InterPro" id="IPR036779">
    <property type="entry name" value="LysM_dom_sf"/>
</dbReference>
<dbReference type="PANTHER" id="PTHR11022">
    <property type="entry name" value="PEPTIDOGLYCAN RECOGNITION PROTEIN"/>
    <property type="match status" value="1"/>
</dbReference>
<keyword evidence="5" id="KW-1185">Reference proteome</keyword>
<dbReference type="RefSeq" id="WP_323449967.1">
    <property type="nucleotide sequence ID" value="NZ_BSBI01000012.1"/>
</dbReference>
<dbReference type="SMART" id="SM00701">
    <property type="entry name" value="PGRP"/>
    <property type="match status" value="1"/>
</dbReference>
<evidence type="ECO:0000259" key="3">
    <source>
        <dbReference type="PROSITE" id="PS51782"/>
    </source>
</evidence>
<evidence type="ECO:0000256" key="1">
    <source>
        <dbReference type="ARBA" id="ARBA00007553"/>
    </source>
</evidence>
<evidence type="ECO:0000313" key="4">
    <source>
        <dbReference type="EMBL" id="GLF97989.1"/>
    </source>
</evidence>
<dbReference type="CDD" id="cd06583">
    <property type="entry name" value="PGRP"/>
    <property type="match status" value="1"/>
</dbReference>
<proteinExistence type="inferred from homology"/>
<evidence type="ECO:0000256" key="2">
    <source>
        <dbReference type="SAM" id="MobiDB-lite"/>
    </source>
</evidence>
<evidence type="ECO:0000313" key="5">
    <source>
        <dbReference type="Proteomes" id="UP001291653"/>
    </source>
</evidence>
<comment type="similarity">
    <text evidence="1">Belongs to the N-acetylmuramoyl-L-alanine amidase 2 family.</text>
</comment>
<dbReference type="SUPFAM" id="SSF55846">
    <property type="entry name" value="N-acetylmuramoyl-L-alanine amidase-like"/>
    <property type="match status" value="1"/>
</dbReference>
<sequence>MRRVPRGSTPPPAGPSRSAPHPPHFGLLRPLRLAHVTFPDRGDRMRFVTRAQWGARQPDNGHSPVASNKGVKVHYLGSLFVGIEHHQCAQKMRTVQNQHMDGNGWADFGYNLAVCQHGYVFEGRGKNTQNSANGNTTLNRDHFAVLGFVGSSLVTQPSSSMITGIQDAIAYLRRHGAGSEVRGHRDGYSTACPGGPLYALVQDGTLDPGTLYNGGTYTVQVNDTLDAVSLQFNVPKTYIIAVNDLTAPYNLTVGQSLKIPARGVPLGAGVPEGGGGGGETPPPSGRVPFPGTEWFKASPYSPIVTAMGTRLVAEGCGLYTTGPGPQWTETDRLSYQKWQQKLGYTGADADGWPGRTTWDLLTIPDIGVTPEPVDYEPFPGAAWFTANPNSPIVTAMGKRLVAEGCGLYTTGPGPQWTETDRLSYQKWQQKLGYTGSAADGWPGETTWNRLRVPKVTPVDFEPFPGAAWFTANPNSPIVTAMGTRLVAEGCGLYTTGPGPQWTETDRLSYQKWQQKLGYTGSAADGWPGETTWNRLRVPRQTALQYEPFPGAAWFKTLPHSPVVTAMGRRLIAEGCSEYELGAGPQWTESDRLSYQRWQQKLGHTGAAADGWPGPTTWTQLMVPRS</sequence>
<name>A0ABQ5P602_9ACTN</name>
<dbReference type="Gene3D" id="3.40.80.10">
    <property type="entry name" value="Peptidoglycan recognition protein-like"/>
    <property type="match status" value="1"/>
</dbReference>
<dbReference type="Gene3D" id="3.10.350.10">
    <property type="entry name" value="LysM domain"/>
    <property type="match status" value="1"/>
</dbReference>
<gene>
    <name evidence="4" type="ORF">SYYSPA8_26850</name>
</gene>
<dbReference type="Proteomes" id="UP001291653">
    <property type="component" value="Unassembled WGS sequence"/>
</dbReference>
<dbReference type="SUPFAM" id="SSF54106">
    <property type="entry name" value="LysM domain"/>
    <property type="match status" value="1"/>
</dbReference>
<feature type="region of interest" description="Disordered" evidence="2">
    <location>
        <begin position="1"/>
        <end position="26"/>
    </location>
</feature>
<dbReference type="InterPro" id="IPR036505">
    <property type="entry name" value="Amidase/PGRP_sf"/>
</dbReference>
<dbReference type="InterPro" id="IPR047763">
    <property type="entry name" value="PG_bind_dom_phiBT1-type"/>
</dbReference>
<organism evidence="4 5">
    <name type="scientific">Streptomyces yaizuensis</name>
    <dbReference type="NCBI Taxonomy" id="2989713"/>
    <lineage>
        <taxon>Bacteria</taxon>
        <taxon>Bacillati</taxon>
        <taxon>Actinomycetota</taxon>
        <taxon>Actinomycetes</taxon>
        <taxon>Kitasatosporales</taxon>
        <taxon>Streptomycetaceae</taxon>
        <taxon>Streptomyces</taxon>
    </lineage>
</organism>
<protein>
    <recommendedName>
        <fullName evidence="3">LysM domain-containing protein</fullName>
    </recommendedName>
</protein>
<dbReference type="PROSITE" id="PS51782">
    <property type="entry name" value="LYSM"/>
    <property type="match status" value="1"/>
</dbReference>
<dbReference type="InterPro" id="IPR015510">
    <property type="entry name" value="PGRP"/>
</dbReference>
<dbReference type="EMBL" id="BSBI01000012">
    <property type="protein sequence ID" value="GLF97989.1"/>
    <property type="molecule type" value="Genomic_DNA"/>
</dbReference>
<accession>A0ABQ5P602</accession>
<feature type="domain" description="LysM" evidence="3">
    <location>
        <begin position="215"/>
        <end position="259"/>
    </location>
</feature>
<dbReference type="SMART" id="SM00257">
    <property type="entry name" value="LysM"/>
    <property type="match status" value="1"/>
</dbReference>
<dbReference type="CDD" id="cd00118">
    <property type="entry name" value="LysM"/>
    <property type="match status" value="1"/>
</dbReference>
<dbReference type="InterPro" id="IPR002502">
    <property type="entry name" value="Amidase_domain"/>
</dbReference>
<reference evidence="4 5" key="1">
    <citation type="submission" date="2022-10" db="EMBL/GenBank/DDBJ databases">
        <title>Draft genome sequence of Streptomyces sp. YSPA8.</title>
        <authorList>
            <person name="Moriuchi R."/>
            <person name="Dohra H."/>
            <person name="Yamamura H."/>
            <person name="Kodani S."/>
        </authorList>
    </citation>
    <scope>NUCLEOTIDE SEQUENCE [LARGE SCALE GENOMIC DNA]</scope>
    <source>
        <strain evidence="4 5">YSPA8</strain>
    </source>
</reference>
<comment type="caution">
    <text evidence="4">The sequence shown here is derived from an EMBL/GenBank/DDBJ whole genome shotgun (WGS) entry which is preliminary data.</text>
</comment>
<dbReference type="InterPro" id="IPR006619">
    <property type="entry name" value="PGRP_domain_met/bac"/>
</dbReference>
<dbReference type="Pfam" id="PF01476">
    <property type="entry name" value="LysM"/>
    <property type="match status" value="1"/>
</dbReference>